<evidence type="ECO:0000313" key="4">
    <source>
        <dbReference type="Ensembl" id="ENSPMGP00000003147.1"/>
    </source>
</evidence>
<protein>
    <submittedName>
        <fullName evidence="4">Uncharacterized protein</fullName>
    </submittedName>
</protein>
<feature type="transmembrane region" description="Helical" evidence="3">
    <location>
        <begin position="190"/>
        <end position="211"/>
    </location>
</feature>
<dbReference type="GO" id="GO:0016020">
    <property type="term" value="C:membrane"/>
    <property type="evidence" value="ECO:0007669"/>
    <property type="project" value="TreeGrafter"/>
</dbReference>
<dbReference type="AlphaFoldDB" id="A0A3B3ZF23"/>
<evidence type="ECO:0000256" key="1">
    <source>
        <dbReference type="ARBA" id="ARBA00023054"/>
    </source>
</evidence>
<accession>A0A3B3ZF23</accession>
<keyword evidence="5" id="KW-1185">Reference proteome</keyword>
<evidence type="ECO:0000256" key="3">
    <source>
        <dbReference type="SAM" id="Phobius"/>
    </source>
</evidence>
<name>A0A3B3ZF23_9GOBI</name>
<dbReference type="STRING" id="409849.ENSPMGP00000003147"/>
<feature type="compositionally biased region" description="Acidic residues" evidence="2">
    <location>
        <begin position="150"/>
        <end position="162"/>
    </location>
</feature>
<keyword evidence="3" id="KW-1133">Transmembrane helix</keyword>
<reference evidence="4" key="1">
    <citation type="submission" date="2025-08" db="UniProtKB">
        <authorList>
            <consortium name="Ensembl"/>
        </authorList>
    </citation>
    <scope>IDENTIFICATION</scope>
</reference>
<organism evidence="4 5">
    <name type="scientific">Periophthalmus magnuspinnatus</name>
    <dbReference type="NCBI Taxonomy" id="409849"/>
    <lineage>
        <taxon>Eukaryota</taxon>
        <taxon>Metazoa</taxon>
        <taxon>Chordata</taxon>
        <taxon>Craniata</taxon>
        <taxon>Vertebrata</taxon>
        <taxon>Euteleostomi</taxon>
        <taxon>Actinopterygii</taxon>
        <taxon>Neopterygii</taxon>
        <taxon>Teleostei</taxon>
        <taxon>Neoteleostei</taxon>
        <taxon>Acanthomorphata</taxon>
        <taxon>Gobiaria</taxon>
        <taxon>Gobiiformes</taxon>
        <taxon>Gobioidei</taxon>
        <taxon>Gobiidae</taxon>
        <taxon>Oxudercinae</taxon>
        <taxon>Periophthalmus</taxon>
    </lineage>
</organism>
<keyword evidence="1" id="KW-0175">Coiled coil</keyword>
<keyword evidence="3" id="KW-0812">Transmembrane</keyword>
<evidence type="ECO:0000313" key="5">
    <source>
        <dbReference type="Proteomes" id="UP000261520"/>
    </source>
</evidence>
<dbReference type="InterPro" id="IPR051990">
    <property type="entry name" value="CCPG1/PBIP1"/>
</dbReference>
<reference evidence="4" key="2">
    <citation type="submission" date="2025-09" db="UniProtKB">
        <authorList>
            <consortium name="Ensembl"/>
        </authorList>
    </citation>
    <scope>IDENTIFICATION</scope>
</reference>
<dbReference type="PANTHER" id="PTHR28638:SF2">
    <property type="entry name" value="CELL CYCLE PROGRESSION PROTEIN 1"/>
    <property type="match status" value="1"/>
</dbReference>
<dbReference type="PANTHER" id="PTHR28638">
    <property type="entry name" value="CELL CYCLE PROGRESSION PROTEIN 1"/>
    <property type="match status" value="1"/>
</dbReference>
<feature type="region of interest" description="Disordered" evidence="2">
    <location>
        <begin position="113"/>
        <end position="186"/>
    </location>
</feature>
<dbReference type="Proteomes" id="UP000261520">
    <property type="component" value="Unplaced"/>
</dbReference>
<sequence length="221" mass="24417">MLKYFNIINYQPTFGSLPCRELSKMSGSDTESSCGWTLISNEVMWVYVVMLMLTGVNAASREHVSVLSSSDHSDILTLGDLKEDEPVTTETSEELYLGMSCSSQYTFTSSPTGNADYTRFSSEEEPDPSSGAVVRRRRVRRNTPNTTTEPDQDEGMESDPSEGEERPHQQCTAEGEEPTQETQRHKGGSILITCILLTLIIAISLGIGHLYGKKTCIISTE</sequence>
<proteinExistence type="predicted"/>
<keyword evidence="3" id="KW-0472">Membrane</keyword>
<dbReference type="Ensembl" id="ENSPMGT00000003339.1">
    <property type="protein sequence ID" value="ENSPMGP00000003147.1"/>
    <property type="gene ID" value="ENSPMGG00000002729.1"/>
</dbReference>
<evidence type="ECO:0000256" key="2">
    <source>
        <dbReference type="SAM" id="MobiDB-lite"/>
    </source>
</evidence>